<name>A0ABT5YSZ6_9ACTN</name>
<keyword evidence="4" id="KW-1185">Reference proteome</keyword>
<reference evidence="3 4" key="1">
    <citation type="submission" date="2023-03" db="EMBL/GenBank/DDBJ databases">
        <title>Draft genome sequence of type strain Streptomyces ferralitis JCM 14344.</title>
        <authorList>
            <person name="Klaysubun C."/>
            <person name="Duangmal K."/>
        </authorList>
    </citation>
    <scope>NUCLEOTIDE SEQUENCE [LARGE SCALE GENOMIC DNA]</scope>
    <source>
        <strain evidence="3 4">JCM 14344</strain>
    </source>
</reference>
<dbReference type="Proteomes" id="UP001220022">
    <property type="component" value="Unassembled WGS sequence"/>
</dbReference>
<dbReference type="NCBIfam" id="TIGR04362">
    <property type="entry name" value="choice_anch_C"/>
    <property type="match status" value="1"/>
</dbReference>
<dbReference type="RefSeq" id="WP_275807716.1">
    <property type="nucleotide sequence ID" value="NZ_BAAANM010000008.1"/>
</dbReference>
<feature type="chain" id="PRO_5046941358" evidence="1">
    <location>
        <begin position="27"/>
        <end position="219"/>
    </location>
</feature>
<dbReference type="InterPro" id="IPR006946">
    <property type="entry name" value="DGR2-like_dom"/>
</dbReference>
<feature type="domain" description="DUF642" evidence="2">
    <location>
        <begin position="48"/>
        <end position="208"/>
    </location>
</feature>
<evidence type="ECO:0000313" key="3">
    <source>
        <dbReference type="EMBL" id="MDF2254725.1"/>
    </source>
</evidence>
<dbReference type="EMBL" id="JARHTQ010000002">
    <property type="protein sequence ID" value="MDF2254725.1"/>
    <property type="molecule type" value="Genomic_DNA"/>
</dbReference>
<dbReference type="InterPro" id="IPR027576">
    <property type="entry name" value="Choice_anch_C_dom"/>
</dbReference>
<accession>A0ABT5YSZ6</accession>
<proteinExistence type="predicted"/>
<evidence type="ECO:0000259" key="2">
    <source>
        <dbReference type="Pfam" id="PF04862"/>
    </source>
</evidence>
<evidence type="ECO:0000256" key="1">
    <source>
        <dbReference type="SAM" id="SignalP"/>
    </source>
</evidence>
<comment type="caution">
    <text evidence="3">The sequence shown here is derived from an EMBL/GenBank/DDBJ whole genome shotgun (WGS) entry which is preliminary data.</text>
</comment>
<keyword evidence="1" id="KW-0732">Signal</keyword>
<organism evidence="3 4">
    <name type="scientific">Streptantibioticus ferralitis</name>
    <dbReference type="NCBI Taxonomy" id="236510"/>
    <lineage>
        <taxon>Bacteria</taxon>
        <taxon>Bacillati</taxon>
        <taxon>Actinomycetota</taxon>
        <taxon>Actinomycetes</taxon>
        <taxon>Kitasatosporales</taxon>
        <taxon>Streptomycetaceae</taxon>
        <taxon>Streptantibioticus</taxon>
    </lineage>
</organism>
<feature type="signal peptide" evidence="1">
    <location>
        <begin position="1"/>
        <end position="26"/>
    </location>
</feature>
<dbReference type="Gene3D" id="2.60.120.260">
    <property type="entry name" value="Galactose-binding domain-like"/>
    <property type="match status" value="1"/>
</dbReference>
<gene>
    <name evidence="3" type="ORF">P2L57_02930</name>
</gene>
<evidence type="ECO:0000313" key="4">
    <source>
        <dbReference type="Proteomes" id="UP001220022"/>
    </source>
</evidence>
<protein>
    <submittedName>
        <fullName evidence="3">Choice-of-anchor C family protein</fullName>
    </submittedName>
</protein>
<sequence>MLASRTYVTAVTAAVLLTGTTGTALAAPAHGGGRASHLAAAPSAAAPFSDGSFENPRLAPNSMRTFTTGQSIGPWKVTQATVDLVDGHWQAADGQQTVDLNGTEQDLPNTHPGAVSQTFATTPGATYTVTYALAGNHERGPAVKTGKVLVDGQDFQDFSFDTTGKSATDMGWVKRQVTFEATGSSTTLTFASTTAHTPSGPVIDDVTVHRCKPSCCCCG</sequence>
<dbReference type="Pfam" id="PF04862">
    <property type="entry name" value="DUF642"/>
    <property type="match status" value="1"/>
</dbReference>